<dbReference type="ChiTaRS" id="EIF1AX">
    <property type="organism name" value="human"/>
</dbReference>
<dbReference type="AlphaFoldDB" id="L8E8T0"/>
<dbReference type="EMBL" id="HF583639">
    <property type="protein sequence ID" value="CCQ43136.1"/>
    <property type="molecule type" value="Genomic_DNA"/>
</dbReference>
<proteinExistence type="predicted"/>
<protein>
    <submittedName>
        <fullName evidence="1">Alternative protein EIF1AX</fullName>
    </submittedName>
</protein>
<dbReference type="PeptideAtlas" id="L8E8T0"/>
<sequence>MLKSMKLIHLVLEMMMKFSLMTLEMMMKILMTSKLNSTFYIPSFLKIVLQFGF</sequence>
<gene>
    <name evidence="1" type="primary">EIF1AX</name>
</gene>
<dbReference type="OrthoDB" id="274995at2759"/>
<organism evidence="1">
    <name type="scientific">Homo sapiens</name>
    <name type="common">Human</name>
    <dbReference type="NCBI Taxonomy" id="9606"/>
    <lineage>
        <taxon>Eukaryota</taxon>
        <taxon>Metazoa</taxon>
        <taxon>Chordata</taxon>
        <taxon>Craniata</taxon>
        <taxon>Vertebrata</taxon>
        <taxon>Euteleostomi</taxon>
        <taxon>Mammalia</taxon>
        <taxon>Eutheria</taxon>
        <taxon>Euarchontoglires</taxon>
        <taxon>Primates</taxon>
        <taxon>Haplorrhini</taxon>
        <taxon>Catarrhini</taxon>
        <taxon>Hominidae</taxon>
        <taxon>Homo</taxon>
    </lineage>
</organism>
<reference evidence="1" key="1">
    <citation type="journal article" date="2013" name="PLoS ONE">
        <title>Direct detection of alternative open reading frames translation products in human significantly expands the proteome.</title>
        <authorList>
            <person name="Vanderperre B."/>
            <person name="Lucier J.-F."/>
            <person name="Motard J."/>
            <person name="Tremblay G."/>
            <person name="Vanderperre S."/>
            <person name="Wisztorski M."/>
            <person name="Salzet M."/>
            <person name="Boisvert F.-M."/>
            <person name="Roucou X."/>
        </authorList>
    </citation>
    <scope>NUCLEOTIDE SEQUENCE</scope>
</reference>
<accession>L8E8T0</accession>
<evidence type="ECO:0000313" key="1">
    <source>
        <dbReference type="EMBL" id="CCQ43136.1"/>
    </source>
</evidence>
<name>L8E8T0_HUMAN</name>